<accession>A0ABW3GPU8</accession>
<keyword evidence="2" id="KW-0808">Transferase</keyword>
<dbReference type="RefSeq" id="WP_379657977.1">
    <property type="nucleotide sequence ID" value="NZ_JBHTIV010000009.1"/>
</dbReference>
<feature type="domain" description="Methyltransferase" evidence="1">
    <location>
        <begin position="65"/>
        <end position="149"/>
    </location>
</feature>
<dbReference type="EMBL" id="JBHTIV010000009">
    <property type="protein sequence ID" value="MFD0932661.1"/>
    <property type="molecule type" value="Genomic_DNA"/>
</dbReference>
<evidence type="ECO:0000313" key="2">
    <source>
        <dbReference type="EMBL" id="MFD0932661.1"/>
    </source>
</evidence>
<dbReference type="SUPFAM" id="SSF53335">
    <property type="entry name" value="S-adenosyl-L-methionine-dependent methyltransferases"/>
    <property type="match status" value="1"/>
</dbReference>
<proteinExistence type="predicted"/>
<evidence type="ECO:0000259" key="1">
    <source>
        <dbReference type="Pfam" id="PF13649"/>
    </source>
</evidence>
<keyword evidence="2" id="KW-0489">Methyltransferase</keyword>
<dbReference type="InterPro" id="IPR041698">
    <property type="entry name" value="Methyltransf_25"/>
</dbReference>
<dbReference type="GO" id="GO:0008168">
    <property type="term" value="F:methyltransferase activity"/>
    <property type="evidence" value="ECO:0007669"/>
    <property type="project" value="UniProtKB-KW"/>
</dbReference>
<name>A0ABW3GPU8_9FLAO</name>
<dbReference type="GO" id="GO:0032259">
    <property type="term" value="P:methylation"/>
    <property type="evidence" value="ECO:0007669"/>
    <property type="project" value="UniProtKB-KW"/>
</dbReference>
<evidence type="ECO:0000313" key="3">
    <source>
        <dbReference type="Proteomes" id="UP001597049"/>
    </source>
</evidence>
<dbReference type="InterPro" id="IPR029063">
    <property type="entry name" value="SAM-dependent_MTases_sf"/>
</dbReference>
<dbReference type="Proteomes" id="UP001597049">
    <property type="component" value="Unassembled WGS sequence"/>
</dbReference>
<organism evidence="2 3">
    <name type="scientific">Psychroflexus salinarum</name>
    <dbReference type="NCBI Taxonomy" id="546024"/>
    <lineage>
        <taxon>Bacteria</taxon>
        <taxon>Pseudomonadati</taxon>
        <taxon>Bacteroidota</taxon>
        <taxon>Flavobacteriia</taxon>
        <taxon>Flavobacteriales</taxon>
        <taxon>Flavobacteriaceae</taxon>
        <taxon>Psychroflexus</taxon>
    </lineage>
</organism>
<dbReference type="EC" id="2.1.-.-" evidence="2"/>
<dbReference type="Pfam" id="PF13649">
    <property type="entry name" value="Methyltransf_25"/>
    <property type="match status" value="1"/>
</dbReference>
<comment type="caution">
    <text evidence="2">The sequence shown here is derived from an EMBL/GenBank/DDBJ whole genome shotgun (WGS) entry which is preliminary data.</text>
</comment>
<reference evidence="3" key="1">
    <citation type="journal article" date="2019" name="Int. J. Syst. Evol. Microbiol.">
        <title>The Global Catalogue of Microorganisms (GCM) 10K type strain sequencing project: providing services to taxonomists for standard genome sequencing and annotation.</title>
        <authorList>
            <consortium name="The Broad Institute Genomics Platform"/>
            <consortium name="The Broad Institute Genome Sequencing Center for Infectious Disease"/>
            <person name="Wu L."/>
            <person name="Ma J."/>
        </authorList>
    </citation>
    <scope>NUCLEOTIDE SEQUENCE [LARGE SCALE GENOMIC DNA]</scope>
    <source>
        <strain evidence="3">CCUG 56752</strain>
    </source>
</reference>
<gene>
    <name evidence="2" type="ORF">ACFQ0R_08665</name>
</gene>
<dbReference type="Gene3D" id="3.40.50.150">
    <property type="entry name" value="Vaccinia Virus protein VP39"/>
    <property type="match status" value="1"/>
</dbReference>
<protein>
    <submittedName>
        <fullName evidence="2">Class I SAM-dependent methyltransferase</fullName>
        <ecNumber evidence="2">2.1.-.-</ecNumber>
    </submittedName>
</protein>
<sequence>MNLKDKMKKAWPTRDAMEQIYTMKLWGNNDSDFYSGIGSHHPEIVNPYIDVVSSYLETFESPPVICDLGCGDFNVGENLVQYADKYIGVDIVEDLIEYNSRTFNHNNLDFQCLDIATDDLPVADIVILRQVLQHLSNDEIQAILDKLYNYRFLVLTEHLPKGEFVPNKEIISGQGTRLKKQSGVNLLAPPFNFKVKGEKKLLTITSEDNKGVIETTLYKIY</sequence>
<keyword evidence="3" id="KW-1185">Reference proteome</keyword>